<dbReference type="PRINTS" id="PR00081">
    <property type="entry name" value="GDHRDH"/>
</dbReference>
<dbReference type="Proteomes" id="UP000266841">
    <property type="component" value="Unassembled WGS sequence"/>
</dbReference>
<keyword evidence="3" id="KW-1185">Reference proteome</keyword>
<dbReference type="CDD" id="cd05233">
    <property type="entry name" value="SDR_c"/>
    <property type="match status" value="1"/>
</dbReference>
<dbReference type="SUPFAM" id="SSF51735">
    <property type="entry name" value="NAD(P)-binding Rossmann-fold domains"/>
    <property type="match status" value="1"/>
</dbReference>
<dbReference type="InterPro" id="IPR002347">
    <property type="entry name" value="SDR_fam"/>
</dbReference>
<dbReference type="GO" id="GO:0016491">
    <property type="term" value="F:oxidoreductase activity"/>
    <property type="evidence" value="ECO:0007669"/>
    <property type="project" value="UniProtKB-KW"/>
</dbReference>
<sequence>MWPACVVDPVAVTPRYASRWCGDWASKRRKRKRGLRKSACGWGGDPGPSRAVPRADLKIGWRQEDEEEDLCLPGLCSGEQIHGGEHADVVLPGPRPNQDTPAVQRAPALRSCLSQTLNSRPSPSPPSVRLVCCIMSATASSEPSTILITGANSGIGLAASKLFALKESTKRVFLGCRNEEKAAAAKAQLEVETGKKKFDFLKLDVMSHESVCSAVKCLDGSVDCLILNAGGPGGSDFVAQTPDGIANIMALNVVGNAKLVDELIKAKKLAPGSTIVYSSSEAARGVKSFGFPAPSIESGSVDEFKSALDGTMYVKDKSYETTYSWAKCIGTLYFSGLARANGDYRWVSVSPGATAGTNLLNDLGLVQRLMFKMLAPIMKLFGMAHDTDAGAGRYLAVVYDTESKYDNGVFYGSKDGKLTGDLVDQTPIFEDLGMTSYQDNAVKAVENFF</sequence>
<dbReference type="PANTHER" id="PTHR43157:SF31">
    <property type="entry name" value="PHOSPHATIDYLINOSITOL-GLYCAN BIOSYNTHESIS CLASS F PROTEIN"/>
    <property type="match status" value="1"/>
</dbReference>
<dbReference type="AlphaFoldDB" id="K0R174"/>
<keyword evidence="1" id="KW-0560">Oxidoreductase</keyword>
<evidence type="ECO:0000313" key="2">
    <source>
        <dbReference type="EMBL" id="EJK45585.1"/>
    </source>
</evidence>
<evidence type="ECO:0000256" key="1">
    <source>
        <dbReference type="ARBA" id="ARBA00023002"/>
    </source>
</evidence>
<evidence type="ECO:0000313" key="3">
    <source>
        <dbReference type="Proteomes" id="UP000266841"/>
    </source>
</evidence>
<dbReference type="Pfam" id="PF00106">
    <property type="entry name" value="adh_short"/>
    <property type="match status" value="1"/>
</dbReference>
<dbReference type="EMBL" id="AGNL01048409">
    <property type="protein sequence ID" value="EJK45585.1"/>
    <property type="molecule type" value="Genomic_DNA"/>
</dbReference>
<accession>K0R174</accession>
<gene>
    <name evidence="2" type="ORF">THAOC_35797</name>
</gene>
<dbReference type="Gene3D" id="3.40.50.720">
    <property type="entry name" value="NAD(P)-binding Rossmann-like Domain"/>
    <property type="match status" value="1"/>
</dbReference>
<dbReference type="InterPro" id="IPR036291">
    <property type="entry name" value="NAD(P)-bd_dom_sf"/>
</dbReference>
<protein>
    <submittedName>
        <fullName evidence="2">Uncharacterized protein</fullName>
    </submittedName>
</protein>
<dbReference type="PANTHER" id="PTHR43157">
    <property type="entry name" value="PHOSPHATIDYLINOSITOL-GLYCAN BIOSYNTHESIS CLASS F PROTEIN-RELATED"/>
    <property type="match status" value="1"/>
</dbReference>
<comment type="caution">
    <text evidence="2">The sequence shown here is derived from an EMBL/GenBank/DDBJ whole genome shotgun (WGS) entry which is preliminary data.</text>
</comment>
<reference evidence="2 3" key="1">
    <citation type="journal article" date="2012" name="Genome Biol.">
        <title>Genome and low-iron response of an oceanic diatom adapted to chronic iron limitation.</title>
        <authorList>
            <person name="Lommer M."/>
            <person name="Specht M."/>
            <person name="Roy A.S."/>
            <person name="Kraemer L."/>
            <person name="Andreson R."/>
            <person name="Gutowska M.A."/>
            <person name="Wolf J."/>
            <person name="Bergner S.V."/>
            <person name="Schilhabel M.B."/>
            <person name="Klostermeier U.C."/>
            <person name="Beiko R.G."/>
            <person name="Rosenstiel P."/>
            <person name="Hippler M."/>
            <person name="Laroche J."/>
        </authorList>
    </citation>
    <scope>NUCLEOTIDE SEQUENCE [LARGE SCALE GENOMIC DNA]</scope>
    <source>
        <strain evidence="2 3">CCMP1005</strain>
    </source>
</reference>
<proteinExistence type="predicted"/>
<dbReference type="eggNOG" id="KOG1208">
    <property type="taxonomic scope" value="Eukaryota"/>
</dbReference>
<organism evidence="2 3">
    <name type="scientific">Thalassiosira oceanica</name>
    <name type="common">Marine diatom</name>
    <dbReference type="NCBI Taxonomy" id="159749"/>
    <lineage>
        <taxon>Eukaryota</taxon>
        <taxon>Sar</taxon>
        <taxon>Stramenopiles</taxon>
        <taxon>Ochrophyta</taxon>
        <taxon>Bacillariophyta</taxon>
        <taxon>Coscinodiscophyceae</taxon>
        <taxon>Thalassiosirophycidae</taxon>
        <taxon>Thalassiosirales</taxon>
        <taxon>Thalassiosiraceae</taxon>
        <taxon>Thalassiosira</taxon>
    </lineage>
</organism>
<name>K0R174_THAOC</name>
<dbReference type="OrthoDB" id="45918at2759"/>